<dbReference type="SUPFAM" id="SSF52540">
    <property type="entry name" value="P-loop containing nucleoside triphosphate hydrolases"/>
    <property type="match status" value="1"/>
</dbReference>
<dbReference type="AlphaFoldDB" id="A0A6J0MGQ8"/>
<reference evidence="3" key="1">
    <citation type="journal article" date="2019" name="Database">
        <title>The radish genome database (RadishGD): an integrated information resource for radish genomics.</title>
        <authorList>
            <person name="Yu H.J."/>
            <person name="Baek S."/>
            <person name="Lee Y.J."/>
            <person name="Cho A."/>
            <person name="Mun J.H."/>
        </authorList>
    </citation>
    <scope>NUCLEOTIDE SEQUENCE [LARGE SCALE GENOMIC DNA]</scope>
    <source>
        <strain evidence="3">cv. WK10039</strain>
    </source>
</reference>
<dbReference type="InterPro" id="IPR042197">
    <property type="entry name" value="Apaf_helical"/>
</dbReference>
<dbReference type="Gene3D" id="3.40.50.10140">
    <property type="entry name" value="Toll/interleukin-1 receptor homology (TIR) domain"/>
    <property type="match status" value="1"/>
</dbReference>
<sequence length="539" mass="60495">MYTSSISSNAKVDVFINFGGEVRGGFLSHLRHALARQSIKCFIDDEETERTETRKHVPAKVLHAISESKVAVVVLSENYASSSWCLNELVEIMKAKSMMVPVYYEVDISDVQYLKGSFGEDVRRHGQSENLETMKKWEACLTKLTDTKPNFSSKSSSEDEAKLVRDITRHVSGLLSESRPHKELLRGKACESTSRMTSWSRRVSISGKSNSLIAMDRQTDSIYEILKLKSTSEVRVIGITGVAGIGKTTIARHLYKKLSLAFEDPCFFEDESSGAGISKSSREDYIDQKLSAACHQNHYSLETSRNLHDQGHDLSAQEELLSPESLKRKATETLRCNFGSGDSKRTKIGHNQTLIIVDDIGIEELEKVMEGVNRLCPGSRVIVTTEDKSLLLSRGVEHVYEMDCLKYDEALELFSECAFQKQYPPANFEQLSVLAVELTGCLPLGLKLLGSFLRDKTQKEWECEIQRVQARQEVDCVKLPKLKAQGRPKEGKECRGSKPQQKEKIKAIAKIFISKLNEQRKHSQEGIPHAGRAKKSANL</sequence>
<dbReference type="Pfam" id="PF01582">
    <property type="entry name" value="TIR"/>
    <property type="match status" value="1"/>
</dbReference>
<name>A0A6J0MGQ8_RAPSA</name>
<proteinExistence type="predicted"/>
<dbReference type="KEGG" id="rsz:108843099"/>
<dbReference type="Gene3D" id="1.10.8.430">
    <property type="entry name" value="Helical domain of apoptotic protease-activating factors"/>
    <property type="match status" value="1"/>
</dbReference>
<dbReference type="GO" id="GO:0007165">
    <property type="term" value="P:signal transduction"/>
    <property type="evidence" value="ECO:0007669"/>
    <property type="project" value="InterPro"/>
</dbReference>
<dbReference type="Gene3D" id="3.40.50.300">
    <property type="entry name" value="P-loop containing nucleotide triphosphate hydrolases"/>
    <property type="match status" value="1"/>
</dbReference>
<dbReference type="SMART" id="SM00255">
    <property type="entry name" value="TIR"/>
    <property type="match status" value="1"/>
</dbReference>
<dbReference type="InterPro" id="IPR027417">
    <property type="entry name" value="P-loop_NTPase"/>
</dbReference>
<keyword evidence="3" id="KW-1185">Reference proteome</keyword>
<dbReference type="GO" id="GO:0006952">
    <property type="term" value="P:defense response"/>
    <property type="evidence" value="ECO:0007669"/>
    <property type="project" value="InterPro"/>
</dbReference>
<reference evidence="4" key="2">
    <citation type="submission" date="2025-08" db="UniProtKB">
        <authorList>
            <consortium name="RefSeq"/>
        </authorList>
    </citation>
    <scope>IDENTIFICATION</scope>
    <source>
        <tissue evidence="4">Leaf</tissue>
    </source>
</reference>
<dbReference type="InterPro" id="IPR044974">
    <property type="entry name" value="Disease_R_plants"/>
</dbReference>
<dbReference type="PRINTS" id="PR00364">
    <property type="entry name" value="DISEASERSIST"/>
</dbReference>
<dbReference type="InterPro" id="IPR035897">
    <property type="entry name" value="Toll_tir_struct_dom_sf"/>
</dbReference>
<dbReference type="SUPFAM" id="SSF52200">
    <property type="entry name" value="Toll/Interleukin receptor TIR domain"/>
    <property type="match status" value="1"/>
</dbReference>
<dbReference type="InterPro" id="IPR000157">
    <property type="entry name" value="TIR_dom"/>
</dbReference>
<feature type="region of interest" description="Disordered" evidence="1">
    <location>
        <begin position="517"/>
        <end position="539"/>
    </location>
</feature>
<dbReference type="GeneID" id="108843099"/>
<dbReference type="GO" id="GO:0043531">
    <property type="term" value="F:ADP binding"/>
    <property type="evidence" value="ECO:0007669"/>
    <property type="project" value="InterPro"/>
</dbReference>
<dbReference type="PANTHER" id="PTHR11017">
    <property type="entry name" value="LEUCINE-RICH REPEAT-CONTAINING PROTEIN"/>
    <property type="match status" value="1"/>
</dbReference>
<feature type="domain" description="TIR" evidence="2">
    <location>
        <begin position="10"/>
        <end position="144"/>
    </location>
</feature>
<dbReference type="OrthoDB" id="1111725at2759"/>
<gene>
    <name evidence="4" type="primary">LOC108843099</name>
</gene>
<dbReference type="InterPro" id="IPR002182">
    <property type="entry name" value="NB-ARC"/>
</dbReference>
<evidence type="ECO:0000259" key="2">
    <source>
        <dbReference type="PROSITE" id="PS50104"/>
    </source>
</evidence>
<organism evidence="3 4">
    <name type="scientific">Raphanus sativus</name>
    <name type="common">Radish</name>
    <name type="synonym">Raphanus raphanistrum var. sativus</name>
    <dbReference type="NCBI Taxonomy" id="3726"/>
    <lineage>
        <taxon>Eukaryota</taxon>
        <taxon>Viridiplantae</taxon>
        <taxon>Streptophyta</taxon>
        <taxon>Embryophyta</taxon>
        <taxon>Tracheophyta</taxon>
        <taxon>Spermatophyta</taxon>
        <taxon>Magnoliopsida</taxon>
        <taxon>eudicotyledons</taxon>
        <taxon>Gunneridae</taxon>
        <taxon>Pentapetalae</taxon>
        <taxon>rosids</taxon>
        <taxon>malvids</taxon>
        <taxon>Brassicales</taxon>
        <taxon>Brassicaceae</taxon>
        <taxon>Brassiceae</taxon>
        <taxon>Raphanus</taxon>
    </lineage>
</organism>
<accession>A0A6J0MGQ8</accession>
<dbReference type="Pfam" id="PF00931">
    <property type="entry name" value="NB-ARC"/>
    <property type="match status" value="1"/>
</dbReference>
<dbReference type="Proteomes" id="UP000504610">
    <property type="component" value="Chromosome 2"/>
</dbReference>
<protein>
    <submittedName>
        <fullName evidence="4">Disease resistance protein CHS1</fullName>
    </submittedName>
</protein>
<dbReference type="RefSeq" id="XP_018471695.1">
    <property type="nucleotide sequence ID" value="XM_018616193.2"/>
</dbReference>
<dbReference type="PROSITE" id="PS50104">
    <property type="entry name" value="TIR"/>
    <property type="match status" value="1"/>
</dbReference>
<evidence type="ECO:0000256" key="1">
    <source>
        <dbReference type="SAM" id="MobiDB-lite"/>
    </source>
</evidence>
<evidence type="ECO:0000313" key="3">
    <source>
        <dbReference type="Proteomes" id="UP000504610"/>
    </source>
</evidence>
<evidence type="ECO:0000313" key="4">
    <source>
        <dbReference type="RefSeq" id="XP_018471695.1"/>
    </source>
</evidence>
<dbReference type="PANTHER" id="PTHR11017:SF564">
    <property type="entry name" value="DISEASE RESISTANCE PROTEIN (TIR-NBS CLASS)"/>
    <property type="match status" value="1"/>
</dbReference>